<dbReference type="GeneID" id="100380612"/>
<keyword evidence="10" id="KW-1185">Reference proteome</keyword>
<feature type="region of interest" description="Disordered" evidence="8">
    <location>
        <begin position="412"/>
        <end position="434"/>
    </location>
</feature>
<proteinExistence type="inferred from homology"/>
<dbReference type="PROSITE" id="PS50216">
    <property type="entry name" value="DHHC"/>
    <property type="match status" value="1"/>
</dbReference>
<evidence type="ECO:0000256" key="7">
    <source>
        <dbReference type="RuleBase" id="RU079119"/>
    </source>
</evidence>
<gene>
    <name evidence="11" type="primary">zdh11</name>
</gene>
<feature type="transmembrane region" description="Helical" evidence="7">
    <location>
        <begin position="264"/>
        <end position="294"/>
    </location>
</feature>
<dbReference type="RefSeq" id="XP_045573674.1">
    <property type="nucleotide sequence ID" value="XM_045717718.1"/>
</dbReference>
<comment type="similarity">
    <text evidence="7">Belongs to the DHHC palmitoyltransferase family.</text>
</comment>
<feature type="transmembrane region" description="Helical" evidence="7">
    <location>
        <begin position="231"/>
        <end position="252"/>
    </location>
</feature>
<feature type="domain" description="Palmitoyltransferase DHHC" evidence="9">
    <location>
        <begin position="141"/>
        <end position="303"/>
    </location>
</feature>
<organism evidence="10 11">
    <name type="scientific">Salmo salar</name>
    <name type="common">Atlantic salmon</name>
    <dbReference type="NCBI Taxonomy" id="8030"/>
    <lineage>
        <taxon>Eukaryota</taxon>
        <taxon>Metazoa</taxon>
        <taxon>Chordata</taxon>
        <taxon>Craniata</taxon>
        <taxon>Vertebrata</taxon>
        <taxon>Euteleostomi</taxon>
        <taxon>Actinopterygii</taxon>
        <taxon>Neopterygii</taxon>
        <taxon>Teleostei</taxon>
        <taxon>Protacanthopterygii</taxon>
        <taxon>Salmoniformes</taxon>
        <taxon>Salmonidae</taxon>
        <taxon>Salmoninae</taxon>
        <taxon>Salmo</taxon>
    </lineage>
</organism>
<comment type="catalytic activity">
    <reaction evidence="7">
        <text>L-cysteinyl-[protein] + hexadecanoyl-CoA = S-hexadecanoyl-L-cysteinyl-[protein] + CoA</text>
        <dbReference type="Rhea" id="RHEA:36683"/>
        <dbReference type="Rhea" id="RHEA-COMP:10131"/>
        <dbReference type="Rhea" id="RHEA-COMP:11032"/>
        <dbReference type="ChEBI" id="CHEBI:29950"/>
        <dbReference type="ChEBI" id="CHEBI:57287"/>
        <dbReference type="ChEBI" id="CHEBI:57379"/>
        <dbReference type="ChEBI" id="CHEBI:74151"/>
        <dbReference type="EC" id="2.3.1.225"/>
    </reaction>
</comment>
<sequence length="434" mass="48027">MDLTVLFVIERHPTNMSCFGRGLRRTAPARGSSRNELVTPSTASLSRVNGWACPPHSFQLVGWTIYSYMAVVGFGIYIPLLPSPWSHMAYSLTGIAFIVHLVTHLAAVSIDPAEAGVRAKKSYSNPLPVFDKKKQPHVIHNLHCYLCKINVDPKVKHCGVCNKCIEDFDHHCKWLNNCVGGQNYWYFFVTVLSATLGVLVLLVVILFIFIQHYMDPASLRTAQQFDSVMSNGTWLVFLSVGVMSNGTWLVFLPLVPMETSSGSLLVVAFLTVMLATGSLLLLVHLLGFHIYLLLNRMSTYDYIITRRRKQASQQDIEMGFPQSSDSNGNAGQNHLQMEPSMDCDALLSDSVSCKNQETGTISSRLSGSFCTELDNFTKSSEKENGFYYGTELPTQIIPGEVVMDDPLGWRLGGGGEGPRAGQCEGVPYTDRAHQ</sequence>
<evidence type="ECO:0000256" key="1">
    <source>
        <dbReference type="ARBA" id="ARBA00004141"/>
    </source>
</evidence>
<dbReference type="InterPro" id="IPR001594">
    <property type="entry name" value="Palmitoyltrfase_DHHC"/>
</dbReference>
<keyword evidence="6 7" id="KW-0012">Acyltransferase</keyword>
<accession>A0ABM3ERI4</accession>
<dbReference type="InterPro" id="IPR039859">
    <property type="entry name" value="PFA4/ZDH16/20/ERF2-like"/>
</dbReference>
<evidence type="ECO:0000256" key="5">
    <source>
        <dbReference type="ARBA" id="ARBA00023136"/>
    </source>
</evidence>
<evidence type="ECO:0000256" key="6">
    <source>
        <dbReference type="ARBA" id="ARBA00023315"/>
    </source>
</evidence>
<dbReference type="PANTHER" id="PTHR22883">
    <property type="entry name" value="ZINC FINGER DHHC DOMAIN CONTAINING PROTEIN"/>
    <property type="match status" value="1"/>
</dbReference>
<evidence type="ECO:0000256" key="8">
    <source>
        <dbReference type="SAM" id="MobiDB-lite"/>
    </source>
</evidence>
<keyword evidence="3 7" id="KW-0812">Transmembrane</keyword>
<feature type="transmembrane region" description="Helical" evidence="7">
    <location>
        <begin position="88"/>
        <end position="110"/>
    </location>
</feature>
<dbReference type="Pfam" id="PF01529">
    <property type="entry name" value="DHHC"/>
    <property type="match status" value="1"/>
</dbReference>
<comment type="domain">
    <text evidence="7">The DHHC domain is required for palmitoyltransferase activity.</text>
</comment>
<comment type="subcellular location">
    <subcellularLocation>
        <location evidence="1">Membrane</location>
        <topology evidence="1">Multi-pass membrane protein</topology>
    </subcellularLocation>
</comment>
<dbReference type="Proteomes" id="UP001652741">
    <property type="component" value="Chromosome ssa05"/>
</dbReference>
<reference evidence="11" key="1">
    <citation type="submission" date="2025-08" db="UniProtKB">
        <authorList>
            <consortium name="RefSeq"/>
        </authorList>
    </citation>
    <scope>IDENTIFICATION</scope>
</reference>
<dbReference type="PANTHER" id="PTHR22883:SF22">
    <property type="entry name" value="PALMITOYLTRANSFERASE ZDHHC11-RELATED"/>
    <property type="match status" value="1"/>
</dbReference>
<evidence type="ECO:0000313" key="11">
    <source>
        <dbReference type="RefSeq" id="XP_045573674.1"/>
    </source>
</evidence>
<name>A0ABM3ERI4_SALSA</name>
<keyword evidence="5 7" id="KW-0472">Membrane</keyword>
<protein>
    <recommendedName>
        <fullName evidence="7">Palmitoyltransferase</fullName>
        <ecNumber evidence="7">2.3.1.225</ecNumber>
    </recommendedName>
</protein>
<feature type="transmembrane region" description="Helical" evidence="7">
    <location>
        <begin position="184"/>
        <end position="210"/>
    </location>
</feature>
<evidence type="ECO:0000256" key="2">
    <source>
        <dbReference type="ARBA" id="ARBA00022679"/>
    </source>
</evidence>
<evidence type="ECO:0000259" key="9">
    <source>
        <dbReference type="Pfam" id="PF01529"/>
    </source>
</evidence>
<feature type="transmembrane region" description="Helical" evidence="7">
    <location>
        <begin position="60"/>
        <end position="81"/>
    </location>
</feature>
<evidence type="ECO:0000256" key="3">
    <source>
        <dbReference type="ARBA" id="ARBA00022692"/>
    </source>
</evidence>
<evidence type="ECO:0000313" key="10">
    <source>
        <dbReference type="Proteomes" id="UP001652741"/>
    </source>
</evidence>
<keyword evidence="2 7" id="KW-0808">Transferase</keyword>
<evidence type="ECO:0000256" key="4">
    <source>
        <dbReference type="ARBA" id="ARBA00022989"/>
    </source>
</evidence>
<dbReference type="EC" id="2.3.1.225" evidence="7"/>
<keyword evidence="4 7" id="KW-1133">Transmembrane helix</keyword>